<protein>
    <recommendedName>
        <fullName evidence="4">Cnidarian restricted protein</fullName>
    </recommendedName>
</protein>
<feature type="signal peptide" evidence="1">
    <location>
        <begin position="1"/>
        <end position="19"/>
    </location>
</feature>
<evidence type="ECO:0000256" key="1">
    <source>
        <dbReference type="SAM" id="SignalP"/>
    </source>
</evidence>
<name>A0A7M5WM30_9CNID</name>
<keyword evidence="3" id="KW-1185">Reference proteome</keyword>
<evidence type="ECO:0000313" key="3">
    <source>
        <dbReference type="Proteomes" id="UP000594262"/>
    </source>
</evidence>
<organism evidence="2 3">
    <name type="scientific">Clytia hemisphaerica</name>
    <dbReference type="NCBI Taxonomy" id="252671"/>
    <lineage>
        <taxon>Eukaryota</taxon>
        <taxon>Metazoa</taxon>
        <taxon>Cnidaria</taxon>
        <taxon>Hydrozoa</taxon>
        <taxon>Hydroidolina</taxon>
        <taxon>Leptothecata</taxon>
        <taxon>Obeliida</taxon>
        <taxon>Clytiidae</taxon>
        <taxon>Clytia</taxon>
    </lineage>
</organism>
<keyword evidence="1" id="KW-0732">Signal</keyword>
<dbReference type="AlphaFoldDB" id="A0A7M5WM30"/>
<dbReference type="Proteomes" id="UP000594262">
    <property type="component" value="Unplaced"/>
</dbReference>
<evidence type="ECO:0000313" key="2">
    <source>
        <dbReference type="EnsemblMetazoa" id="CLYHEMP010702.1"/>
    </source>
</evidence>
<feature type="chain" id="PRO_5029779622" description="Cnidarian restricted protein" evidence="1">
    <location>
        <begin position="20"/>
        <end position="143"/>
    </location>
</feature>
<sequence length="143" mass="16823">MDWQVFGIIWFSSLTMVTSLNSYSFELHSDQKIGEKIIRCLFIRLSDETTGQTHDFSQRYYPLIREYNFAIFGIKFERDLSNYMNHDYEIEVIVNHDWCSFENGGQPRARTGDLKGTNLKRISGSENWGSEFYYTMTVDIKAV</sequence>
<proteinExistence type="predicted"/>
<reference evidence="2" key="1">
    <citation type="submission" date="2021-01" db="UniProtKB">
        <authorList>
            <consortium name="EnsemblMetazoa"/>
        </authorList>
    </citation>
    <scope>IDENTIFICATION</scope>
</reference>
<evidence type="ECO:0008006" key="4">
    <source>
        <dbReference type="Google" id="ProtNLM"/>
    </source>
</evidence>
<dbReference type="EnsemblMetazoa" id="CLYHEMT010702.1">
    <property type="protein sequence ID" value="CLYHEMP010702.1"/>
    <property type="gene ID" value="CLYHEMG010702"/>
</dbReference>
<accession>A0A7M5WM30</accession>